<evidence type="ECO:0000313" key="2">
    <source>
        <dbReference type="RefSeq" id="XP_022763283.1"/>
    </source>
</evidence>
<protein>
    <submittedName>
        <fullName evidence="2">Uncharacterized protein LOC111308870 isoform X2</fullName>
    </submittedName>
</protein>
<dbReference type="Proteomes" id="UP000515121">
    <property type="component" value="Unplaced"/>
</dbReference>
<evidence type="ECO:0000313" key="1">
    <source>
        <dbReference type="Proteomes" id="UP000515121"/>
    </source>
</evidence>
<gene>
    <name evidence="2" type="primary">LOC111308870</name>
</gene>
<dbReference type="AlphaFoldDB" id="A0A6P6AEN8"/>
<dbReference type="RefSeq" id="XP_022763283.1">
    <property type="nucleotide sequence ID" value="XM_022907548.1"/>
</dbReference>
<dbReference type="GeneID" id="111308870"/>
<proteinExistence type="predicted"/>
<name>A0A6P6AEN8_DURZI</name>
<keyword evidence="1" id="KW-1185">Reference proteome</keyword>
<reference evidence="2" key="1">
    <citation type="submission" date="2025-08" db="UniProtKB">
        <authorList>
            <consortium name="RefSeq"/>
        </authorList>
    </citation>
    <scope>IDENTIFICATION</scope>
    <source>
        <tissue evidence="2">Fruit stalk</tissue>
    </source>
</reference>
<dbReference type="PANTHER" id="PTHR34970:SF2">
    <property type="entry name" value="ABC TRANSPORTER A FAMILY PROTEIN"/>
    <property type="match status" value="1"/>
</dbReference>
<accession>A0A6P6AEN8</accession>
<dbReference type="PANTHER" id="PTHR34970">
    <property type="entry name" value="ABC TRANSPORTER A FAMILY PROTEIN"/>
    <property type="match status" value="1"/>
</dbReference>
<organism evidence="1 2">
    <name type="scientific">Durio zibethinus</name>
    <name type="common">Durian</name>
    <dbReference type="NCBI Taxonomy" id="66656"/>
    <lineage>
        <taxon>Eukaryota</taxon>
        <taxon>Viridiplantae</taxon>
        <taxon>Streptophyta</taxon>
        <taxon>Embryophyta</taxon>
        <taxon>Tracheophyta</taxon>
        <taxon>Spermatophyta</taxon>
        <taxon>Magnoliopsida</taxon>
        <taxon>eudicotyledons</taxon>
        <taxon>Gunneridae</taxon>
        <taxon>Pentapetalae</taxon>
        <taxon>rosids</taxon>
        <taxon>malvids</taxon>
        <taxon>Malvales</taxon>
        <taxon>Malvaceae</taxon>
        <taxon>Helicteroideae</taxon>
        <taxon>Durio</taxon>
    </lineage>
</organism>
<sequence length="71" mass="8109">MMGYALRVSLASFFTVAATASFLGLCILDKDYEVAHESISHQVKSLREPLDRRITALESLKKLKLHNMWKQ</sequence>